<evidence type="ECO:0000259" key="2">
    <source>
        <dbReference type="PROSITE" id="PS50195"/>
    </source>
</evidence>
<dbReference type="PANTHER" id="PTHR10555">
    <property type="entry name" value="SORTING NEXIN"/>
    <property type="match status" value="1"/>
</dbReference>
<dbReference type="AlphaFoldDB" id="A0A7S3FTT8"/>
<dbReference type="GO" id="GO:0005768">
    <property type="term" value="C:endosome"/>
    <property type="evidence" value="ECO:0007669"/>
    <property type="project" value="TreeGrafter"/>
</dbReference>
<protein>
    <recommendedName>
        <fullName evidence="2">PX domain-containing protein</fullName>
    </recommendedName>
</protein>
<dbReference type="PROSITE" id="PS50195">
    <property type="entry name" value="PX"/>
    <property type="match status" value="1"/>
</dbReference>
<organism evidence="3">
    <name type="scientific">Strombidium rassoulzadegani</name>
    <dbReference type="NCBI Taxonomy" id="1082188"/>
    <lineage>
        <taxon>Eukaryota</taxon>
        <taxon>Sar</taxon>
        <taxon>Alveolata</taxon>
        <taxon>Ciliophora</taxon>
        <taxon>Intramacronucleata</taxon>
        <taxon>Spirotrichea</taxon>
        <taxon>Oligotrichia</taxon>
        <taxon>Strombidiidae</taxon>
        <taxon>Strombidium</taxon>
    </lineage>
</organism>
<feature type="domain" description="PX" evidence="2">
    <location>
        <begin position="1"/>
        <end position="147"/>
    </location>
</feature>
<dbReference type="SMART" id="SM00312">
    <property type="entry name" value="PX"/>
    <property type="match status" value="1"/>
</dbReference>
<dbReference type="PANTHER" id="PTHR10555:SF170">
    <property type="entry name" value="FI18122P1"/>
    <property type="match status" value="1"/>
</dbReference>
<evidence type="ECO:0000256" key="1">
    <source>
        <dbReference type="SAM" id="MobiDB-lite"/>
    </source>
</evidence>
<sequence length="429" mass="49835">MSDTEEKKMSEEPLKAEGDGEDQVDAKVFDQNNDLIQESHEAEFLCYNPSTKSGHTVYTCKGADEQGLWEGERRYNEFFKLHEKLLQGWPGIPVPSLPPKKAIGNKHQQFINERRFYLERFLKKVSAFNFVLNSQEFNIFSRPQGDIDKQLTSMRKPTTPELVEKYRFVLKIEEQMYTPLIKDKLDNQCKEFLHFSKQIVPLLKALVKAIALFSQNKSQCIQDNKNFMAMLDKYEELNLANYVEGNEEKMVFGNKQSEDTENVKEQVAQMCDNLKNPYFNLYHWCKGELLDIEAVTNSLTQRDKIQEKIGKTQKKKISTQGDLENITTGRKTVKTLFKNQNDTGTMVNKIELTDKEIESLQQLHDLLTIYLGETIIPPFKERRLNIYSKIVQQFNVMQINNAHQIASFWSHILQNPNIQNANEEVKTAA</sequence>
<dbReference type="InterPro" id="IPR001683">
    <property type="entry name" value="PX_dom"/>
</dbReference>
<reference evidence="3" key="1">
    <citation type="submission" date="2021-01" db="EMBL/GenBank/DDBJ databases">
        <authorList>
            <person name="Corre E."/>
            <person name="Pelletier E."/>
            <person name="Niang G."/>
            <person name="Scheremetjew M."/>
            <person name="Finn R."/>
            <person name="Kale V."/>
            <person name="Holt S."/>
            <person name="Cochrane G."/>
            <person name="Meng A."/>
            <person name="Brown T."/>
            <person name="Cohen L."/>
        </authorList>
    </citation>
    <scope>NUCLEOTIDE SEQUENCE</scope>
    <source>
        <strain evidence="3">Ras09</strain>
    </source>
</reference>
<dbReference type="GO" id="GO:0035091">
    <property type="term" value="F:phosphatidylinositol binding"/>
    <property type="evidence" value="ECO:0007669"/>
    <property type="project" value="InterPro"/>
</dbReference>
<dbReference type="EMBL" id="HBIA01005983">
    <property type="protein sequence ID" value="CAE0231282.1"/>
    <property type="molecule type" value="Transcribed_RNA"/>
</dbReference>
<name>A0A7S3FTT8_9SPIT</name>
<evidence type="ECO:0000313" key="3">
    <source>
        <dbReference type="EMBL" id="CAE0231282.1"/>
    </source>
</evidence>
<dbReference type="Pfam" id="PF00787">
    <property type="entry name" value="PX"/>
    <property type="match status" value="1"/>
</dbReference>
<dbReference type="Gene3D" id="3.30.1520.10">
    <property type="entry name" value="Phox-like domain"/>
    <property type="match status" value="1"/>
</dbReference>
<accession>A0A7S3FTT8</accession>
<feature type="region of interest" description="Disordered" evidence="1">
    <location>
        <begin position="1"/>
        <end position="26"/>
    </location>
</feature>
<gene>
    <name evidence="3" type="ORF">SRAS04492_LOCUS3078</name>
</gene>
<dbReference type="InterPro" id="IPR036871">
    <property type="entry name" value="PX_dom_sf"/>
</dbReference>
<dbReference type="SUPFAM" id="SSF64268">
    <property type="entry name" value="PX domain"/>
    <property type="match status" value="1"/>
</dbReference>
<proteinExistence type="predicted"/>
<dbReference type="CDD" id="cd06093">
    <property type="entry name" value="PX_domain"/>
    <property type="match status" value="1"/>
</dbReference>